<dbReference type="EMBL" id="JADGIZ020000039">
    <property type="protein sequence ID" value="KAL2913933.1"/>
    <property type="molecule type" value="Genomic_DNA"/>
</dbReference>
<protein>
    <submittedName>
        <fullName evidence="3">Protein mak11</fullName>
    </submittedName>
</protein>
<gene>
    <name evidence="3" type="primary">MAK11</name>
    <name evidence="3" type="ORF">HK105_206524</name>
</gene>
<dbReference type="InterPro" id="IPR036322">
    <property type="entry name" value="WD40_repeat_dom_sf"/>
</dbReference>
<name>A0ABR4N353_9FUNG</name>
<organism evidence="3 4">
    <name type="scientific">Polyrhizophydium stewartii</name>
    <dbReference type="NCBI Taxonomy" id="2732419"/>
    <lineage>
        <taxon>Eukaryota</taxon>
        <taxon>Fungi</taxon>
        <taxon>Fungi incertae sedis</taxon>
        <taxon>Chytridiomycota</taxon>
        <taxon>Chytridiomycota incertae sedis</taxon>
        <taxon>Chytridiomycetes</taxon>
        <taxon>Rhizophydiales</taxon>
        <taxon>Rhizophydiales incertae sedis</taxon>
        <taxon>Polyrhizophydium</taxon>
    </lineage>
</organism>
<evidence type="ECO:0000313" key="4">
    <source>
        <dbReference type="Proteomes" id="UP001527925"/>
    </source>
</evidence>
<comment type="caution">
    <text evidence="3">The sequence shown here is derived from an EMBL/GenBank/DDBJ whole genome shotgun (WGS) entry which is preliminary data.</text>
</comment>
<keyword evidence="4" id="KW-1185">Reference proteome</keyword>
<accession>A0ABR4N353</accession>
<proteinExistence type="predicted"/>
<dbReference type="SMART" id="SM00320">
    <property type="entry name" value="WD40"/>
    <property type="match status" value="5"/>
</dbReference>
<dbReference type="PROSITE" id="PS50294">
    <property type="entry name" value="WD_REPEATS_REGION"/>
    <property type="match status" value="1"/>
</dbReference>
<evidence type="ECO:0000256" key="2">
    <source>
        <dbReference type="SAM" id="MobiDB-lite"/>
    </source>
</evidence>
<dbReference type="Pfam" id="PF00400">
    <property type="entry name" value="WD40"/>
    <property type="match status" value="3"/>
</dbReference>
<dbReference type="SUPFAM" id="SSF50978">
    <property type="entry name" value="WD40 repeat-like"/>
    <property type="match status" value="1"/>
</dbReference>
<dbReference type="PANTHER" id="PTHR44675:SF1">
    <property type="entry name" value="P21-ACTIVATED PROTEIN KINASE-INTERACTING PROTEIN 1"/>
    <property type="match status" value="1"/>
</dbReference>
<feature type="region of interest" description="Disordered" evidence="2">
    <location>
        <begin position="488"/>
        <end position="519"/>
    </location>
</feature>
<reference evidence="3 4" key="1">
    <citation type="submission" date="2023-09" db="EMBL/GenBank/DDBJ databases">
        <title>Pangenome analysis of Batrachochytrium dendrobatidis and related Chytrids.</title>
        <authorList>
            <person name="Yacoub M.N."/>
            <person name="Stajich J.E."/>
            <person name="James T.Y."/>
        </authorList>
    </citation>
    <scope>NUCLEOTIDE SEQUENCE [LARGE SCALE GENOMIC DNA]</scope>
    <source>
        <strain evidence="3 4">JEL0888</strain>
    </source>
</reference>
<sequence length="519" mass="54528">MSEPRLSDVLMAQHDAENANLQSDFVVVAGTYERLLYGLACTPAPHSLLVPMFIYPAHINCIKAVAANQRFLATGSTDEHVKIYDLRARKEVGTLMHHAGTITALAFFSTTHLLTAAEDGAVGIVRTSDWEPLKLLKGHTAAVTSMALHPSGKLALSVARDRQLKCWDLTRGLCAYTLRMPAVAERIAWSPSGSHYALMFEKSVVIHDVATGDKVATIESPRSRLNAMAPAPRPQSAADADADSGLLVIGGEDKSVTIADFTGAVLMRWASPHQARVKDLAALACPKRATTVLASCSTDGGIFAWDLRACLAGAVADCAASAVSAAKDGTRTTDLAKILRSDCPPHIAAYDAKCRLTCIALSLVNTKAAATSNESKAAALEAPESDYEDVGISKPKVTVSIEGEISTAASTAADRKRARDALPTPIARNKNKVKKLVKKLPAGDRAAKKHHGGGSSGSSNGNAGDDKTKAVEAAVNLVAPKQVKSILKKTKPEAAPDAQAAAQASASAAKSKKVKKHSK</sequence>
<evidence type="ECO:0000256" key="1">
    <source>
        <dbReference type="PROSITE-ProRule" id="PRU00221"/>
    </source>
</evidence>
<dbReference type="Proteomes" id="UP001527925">
    <property type="component" value="Unassembled WGS sequence"/>
</dbReference>
<dbReference type="InterPro" id="IPR001680">
    <property type="entry name" value="WD40_rpt"/>
</dbReference>
<dbReference type="Gene3D" id="2.130.10.10">
    <property type="entry name" value="YVTN repeat-like/Quinoprotein amine dehydrogenase"/>
    <property type="match status" value="2"/>
</dbReference>
<feature type="repeat" description="WD" evidence="1">
    <location>
        <begin position="55"/>
        <end position="94"/>
    </location>
</feature>
<feature type="compositionally biased region" description="Basic residues" evidence="2">
    <location>
        <begin position="429"/>
        <end position="438"/>
    </location>
</feature>
<dbReference type="PROSITE" id="PS50082">
    <property type="entry name" value="WD_REPEATS_2"/>
    <property type="match status" value="2"/>
</dbReference>
<evidence type="ECO:0000313" key="3">
    <source>
        <dbReference type="EMBL" id="KAL2913933.1"/>
    </source>
</evidence>
<feature type="compositionally biased region" description="Basic residues" evidence="2">
    <location>
        <begin position="510"/>
        <end position="519"/>
    </location>
</feature>
<feature type="repeat" description="WD" evidence="1">
    <location>
        <begin position="136"/>
        <end position="177"/>
    </location>
</feature>
<dbReference type="InterPro" id="IPR051959">
    <property type="entry name" value="PAK1-Kinase_Regulator"/>
</dbReference>
<feature type="region of interest" description="Disordered" evidence="2">
    <location>
        <begin position="410"/>
        <end position="468"/>
    </location>
</feature>
<feature type="compositionally biased region" description="Low complexity" evidence="2">
    <location>
        <begin position="495"/>
        <end position="509"/>
    </location>
</feature>
<keyword evidence="1" id="KW-0853">WD repeat</keyword>
<dbReference type="PANTHER" id="PTHR44675">
    <property type="entry name" value="PAK1 INTERACTING PROTEIN 1"/>
    <property type="match status" value="1"/>
</dbReference>
<dbReference type="InterPro" id="IPR015943">
    <property type="entry name" value="WD40/YVTN_repeat-like_dom_sf"/>
</dbReference>